<dbReference type="GO" id="GO:0052621">
    <property type="term" value="F:diguanylate cyclase activity"/>
    <property type="evidence" value="ECO:0007669"/>
    <property type="project" value="UniProtKB-EC"/>
</dbReference>
<evidence type="ECO:0000256" key="5">
    <source>
        <dbReference type="ARBA" id="ARBA00034247"/>
    </source>
</evidence>
<dbReference type="Pfam" id="PF00990">
    <property type="entry name" value="GGDEF"/>
    <property type="match status" value="1"/>
</dbReference>
<name>A0A1B7I2Y4_9ENTR</name>
<dbReference type="EMBL" id="LXEP01000011">
    <property type="protein sequence ID" value="OAT22642.1"/>
    <property type="molecule type" value="Genomic_DNA"/>
</dbReference>
<evidence type="ECO:0000256" key="3">
    <source>
        <dbReference type="ARBA" id="ARBA00012528"/>
    </source>
</evidence>
<dbReference type="InterPro" id="IPR050469">
    <property type="entry name" value="Diguanylate_Cyclase"/>
</dbReference>
<dbReference type="CDD" id="cd01949">
    <property type="entry name" value="GGDEF"/>
    <property type="match status" value="1"/>
</dbReference>
<dbReference type="InterPro" id="IPR043128">
    <property type="entry name" value="Rev_trsase/Diguanyl_cyclase"/>
</dbReference>
<reference evidence="8 9" key="1">
    <citation type="submission" date="2016-04" db="EMBL/GenBank/DDBJ databases">
        <title>ATOL: Assembling a taxonomically balanced genome-scale reconstruction of the evolutionary history of the Enterobacteriaceae.</title>
        <authorList>
            <person name="Plunkett G.III."/>
            <person name="Neeno-Eckwall E.C."/>
            <person name="Glasner J.D."/>
            <person name="Perna N.T."/>
        </authorList>
    </citation>
    <scope>NUCLEOTIDE SEQUENCE [LARGE SCALE GENOMIC DNA]</scope>
    <source>
        <strain evidence="8 9">ATCC 51604</strain>
    </source>
</reference>
<dbReference type="CDD" id="cd18773">
    <property type="entry name" value="PDC1_HK_sensor"/>
    <property type="match status" value="1"/>
</dbReference>
<comment type="pathway">
    <text evidence="2">Purine metabolism; 3',5'-cyclic di-GMP biosynthesis.</text>
</comment>
<evidence type="ECO:0000256" key="6">
    <source>
        <dbReference type="SAM" id="Phobius"/>
    </source>
</evidence>
<feature type="transmembrane region" description="Helical" evidence="6">
    <location>
        <begin position="283"/>
        <end position="308"/>
    </location>
</feature>
<dbReference type="SUPFAM" id="SSF55073">
    <property type="entry name" value="Nucleotide cyclase"/>
    <property type="match status" value="1"/>
</dbReference>
<dbReference type="Proteomes" id="UP000078504">
    <property type="component" value="Unassembled WGS sequence"/>
</dbReference>
<keyword evidence="4" id="KW-0547">Nucleotide-binding</keyword>
<dbReference type="PANTHER" id="PTHR45138:SF9">
    <property type="entry name" value="DIGUANYLATE CYCLASE DGCM-RELATED"/>
    <property type="match status" value="1"/>
</dbReference>
<dbReference type="EC" id="2.7.7.65" evidence="3"/>
<comment type="cofactor">
    <cofactor evidence="1">
        <name>Mg(2+)</name>
        <dbReference type="ChEBI" id="CHEBI:18420"/>
    </cofactor>
</comment>
<gene>
    <name evidence="8" type="ORF">M977_01259</name>
</gene>
<comment type="catalytic activity">
    <reaction evidence="5">
        <text>2 GTP = 3',3'-c-di-GMP + 2 diphosphate</text>
        <dbReference type="Rhea" id="RHEA:24898"/>
        <dbReference type="ChEBI" id="CHEBI:33019"/>
        <dbReference type="ChEBI" id="CHEBI:37565"/>
        <dbReference type="ChEBI" id="CHEBI:58805"/>
        <dbReference type="EC" id="2.7.7.65"/>
    </reaction>
</comment>
<evidence type="ECO:0000256" key="2">
    <source>
        <dbReference type="ARBA" id="ARBA00004665"/>
    </source>
</evidence>
<feature type="transmembrane region" description="Helical" evidence="6">
    <location>
        <begin position="9"/>
        <end position="32"/>
    </location>
</feature>
<evidence type="ECO:0000259" key="7">
    <source>
        <dbReference type="PROSITE" id="PS50887"/>
    </source>
</evidence>
<keyword evidence="6" id="KW-1133">Transmembrane helix</keyword>
<accession>A0A1B7I2Y4</accession>
<evidence type="ECO:0000256" key="1">
    <source>
        <dbReference type="ARBA" id="ARBA00001946"/>
    </source>
</evidence>
<dbReference type="PANTHER" id="PTHR45138">
    <property type="entry name" value="REGULATORY COMPONENTS OF SENSORY TRANSDUCTION SYSTEM"/>
    <property type="match status" value="1"/>
</dbReference>
<keyword evidence="8" id="KW-0456">Lyase</keyword>
<keyword evidence="6" id="KW-0472">Membrane</keyword>
<comment type="caution">
    <text evidence="8">The sequence shown here is derived from an EMBL/GenBank/DDBJ whole genome shotgun (WGS) entry which is preliminary data.</text>
</comment>
<dbReference type="SMART" id="SM00267">
    <property type="entry name" value="GGDEF"/>
    <property type="match status" value="1"/>
</dbReference>
<evidence type="ECO:0000313" key="8">
    <source>
        <dbReference type="EMBL" id="OAT22642.1"/>
    </source>
</evidence>
<dbReference type="NCBIfam" id="TIGR00254">
    <property type="entry name" value="GGDEF"/>
    <property type="match status" value="1"/>
</dbReference>
<dbReference type="GO" id="GO:0016829">
    <property type="term" value="F:lyase activity"/>
    <property type="evidence" value="ECO:0007669"/>
    <property type="project" value="UniProtKB-KW"/>
</dbReference>
<dbReference type="PATRIC" id="fig|1354253.4.peg.1285"/>
<sequence>MLTLTSKRALAITISVVLAPFLLISIYSFFYIRINTENHFDETMFRFTSNSAHNCIENPIRKINVLFSSLSGMIEKHDIIEYISPNHNELNLLIPSLVNANEMLGSVLVSDNQDNYKIYPPFELENYKPSSRPWYHRDGFKDQVFYSEPYISAKKTNSEKKKEKAITVSMNLFDKHSEFIGNIAFDLSFNAMSNNMQGLVVPYNGHFRVAAMDGSVIMSSNTKDIFTRTVPALWISEAKDSTGYFRDEVNKKIVFYQAYQNPDWVAFTSVDIKEYDKLLNDSYIVLLYVILACIFCYFIMALICRAYFKQWIDTLYKNINGDDGNELPHNFAGLCQGLAKKNETLKEAVQAASTDTLTKIGSRRRFEEDSLNLVRSNTPFHLAMIDLDNFKKINDTYGHPTGDFVLQHVSKIGLERLGGTHSIYRFGGEELVAIFCGITFAECYEIVDSWRYTVSRRKWREQNLTVTFSCGIASSGDGKTLDEIIASADKSLYEAKESGKNCIYPPLS</sequence>
<dbReference type="RefSeq" id="WP_064513243.1">
    <property type="nucleotide sequence ID" value="NZ_LXEP01000011.1"/>
</dbReference>
<keyword evidence="6" id="KW-0812">Transmembrane</keyword>
<protein>
    <recommendedName>
        <fullName evidence="3">diguanylate cyclase</fullName>
        <ecNumber evidence="3">2.7.7.65</ecNumber>
    </recommendedName>
</protein>
<evidence type="ECO:0000313" key="9">
    <source>
        <dbReference type="Proteomes" id="UP000078504"/>
    </source>
</evidence>
<keyword evidence="4" id="KW-0342">GTP-binding</keyword>
<organism evidence="8 9">
    <name type="scientific">Buttiauxella gaviniae ATCC 51604</name>
    <dbReference type="NCBI Taxonomy" id="1354253"/>
    <lineage>
        <taxon>Bacteria</taxon>
        <taxon>Pseudomonadati</taxon>
        <taxon>Pseudomonadota</taxon>
        <taxon>Gammaproteobacteria</taxon>
        <taxon>Enterobacterales</taxon>
        <taxon>Enterobacteriaceae</taxon>
        <taxon>Buttiauxella</taxon>
    </lineage>
</organism>
<dbReference type="InterPro" id="IPR000160">
    <property type="entry name" value="GGDEF_dom"/>
</dbReference>
<dbReference type="Gene3D" id="3.30.70.270">
    <property type="match status" value="1"/>
</dbReference>
<feature type="domain" description="GGDEF" evidence="7">
    <location>
        <begin position="378"/>
        <end position="508"/>
    </location>
</feature>
<dbReference type="InterPro" id="IPR029787">
    <property type="entry name" value="Nucleotide_cyclase"/>
</dbReference>
<evidence type="ECO:0000256" key="4">
    <source>
        <dbReference type="ARBA" id="ARBA00023134"/>
    </source>
</evidence>
<dbReference type="AlphaFoldDB" id="A0A1B7I2Y4"/>
<proteinExistence type="predicted"/>
<dbReference type="PROSITE" id="PS50887">
    <property type="entry name" value="GGDEF"/>
    <property type="match status" value="1"/>
</dbReference>
<dbReference type="Gene3D" id="3.30.450.20">
    <property type="entry name" value="PAS domain"/>
    <property type="match status" value="2"/>
</dbReference>
<dbReference type="GO" id="GO:0005525">
    <property type="term" value="F:GTP binding"/>
    <property type="evidence" value="ECO:0007669"/>
    <property type="project" value="UniProtKB-KW"/>
</dbReference>